<dbReference type="InterPro" id="IPR043502">
    <property type="entry name" value="DNA/RNA_pol_sf"/>
</dbReference>
<sequence>MSTFDILLEVLGVKGNGNPWVVEAPFPPKSMLYNPNWYDDWKDLPLGTNIRGFVKAFKLTYMSKDWDAKTCLNWWNSLCEIIVRCSELRTHPALLLLVLIYLLPKPFSVDLRSSVVNAMIAVNSCTLAKDAADKCVLLVWLLHVGKYRQSIKEADEEEKDTWVTHRRMFISAVTSLLNKFMADVSASLALPKEKTIADRIGFYQSLKLTTVINDVTSFQDIFTLEDKLFQELNSSEVINVSVLSMKERFLKLRYILSWPLKRLTDNKKCSTLVPLLNDVKLVSSLLENSKVISEKDFDDFKEKTVALDRYVKSIWPSFFSELKAQSSVPGPVTTSTTMPSLKDKSSSVNASKNENIPDSSVGKNTKEDSSATRAIGDKPATPGKASTSTGIPPGTYCFKCGSKDHWANHCPVRNATEARSSTPSSSSSSSSSTPSPGKGKSTGKSGKGKGKKGSGNYQTKFGRSIRQPDFFTGGTVSTPMAGGNLVSEVPLRMELSQKAFKPYRCIWDSGSEISLIDSDICPYFWRINPIDISGIKPFETDKAAEFIVGFKDSDSPGMIARALLCPPGSLPGDAKVLLGRDFLAESGINLRFHGAANSDNSSKVLDTLAPCNLRRWSSRSISRPGVVRRNEEESPSRDVHHPPSSLKDSISFTKRHHQHYSQHHRSVLSAIGNLKKYDMASDDYINKLVEILLLQVEGESIKVPGAPKYSAKVRALRHGELPDTPEQRWVFEIDYEPIDQHEMEARRAKLEKQGKLDWIVSGSKYDYSVKKTRELDATHRKQMDDEVDGFVNKRGWWVPILAQDAEVNNLPKIITFPLVQGDHKTTKCRLVSDARLINLDLPDSSYIGDDIYRITRQARARFRKGHLARFKDLSKAFYRLRLTKNIVIVCNNQFFLTDRLIFGLRFGPSALMASTNMLKQVVYRAFEIASGRLSPEEGVFSFHLERAPVAPIGFNASMDVYYDDFLIMGESKYVEFADRVLRLAAPYLGMDFPNDKSETIDGEPQRHLGSMWHISDDGMLVINCISPEEPLIDCCRLSKRLAFHHAGLIYDITRCHPVARFYADEIRRWFGKVGDNKKKGDWNRLFDLSVEQRCCYLETMNKALENMCSCKGHGCIGNRKVIVGLGDASVTGYGYILYACESFYRNEIDGIPVMSSPMILESSAYHYPPDSTSSRWHINRKEMQVLTILLQVAHGWVMSLRSEDRKGFDIHLFTDNSSALSWSNNGKCDLNGYNAVAVRNMIGCHDDIKDDLLKYSVSCEVSRISSEANAHADYLSRLSEQVPNFSPITDAQFLSGRVMDYDISDGLASQSVTNGTLLSLPAFGIGCGRRKIGYVPSPSPQPIGLPANTLAEGKVITFQLLDASCYGLSRGVFVTVYVSGNLDGTNGYGPSTSSTLLPGTGTCANIRVLSGNSDDVSDKDGGTDHVLIPKTLAEFVKLSDDEFSQILRLLQKSTPDLIEGVPIKDIIVFLEGISPSAYPYTNYEKTERLATFGSSGGLVRLDNRHLLVLFTPGEPPDKLPLYRAYVPSGLARDFVLFRYHDHPLLAVHLGGELGYQQARLHFYWPGMPRDFRAHVKACISCQKGKNSSWIPNTSSRVTRREPLRFTHVQMDFVKGFKNQSEFFSAGDLLEPNGGWSAFVSIIDRGTKMAMIIPTFGETGQDAVMALLQWSTIFGRPLQVQTDGGPAFISKELEAFLSIFQVAHVLGGAYEPQHQGLVERLHAELRSLVRVHNAAPIGARLSWWVSALLATMNHNQRVNPAYGVSPSLLSFGSEELLGLPDHPDFSDLCKKDVIDALKEHTYLQFLGYKWLREDDAITKEFKALLSRPIRFSPTYHVGDQVWWIRQVGDRLQNAGIRTIEKILNKTLFRLEGIDQPVPVHQLAPVHRSDKSIEFADVSRHLASEVTSPLIADFPGKKDITDLSAGDFVVWSKPTSDDDIP</sequence>
<dbReference type="GO" id="GO:0003676">
    <property type="term" value="F:nucleic acid binding"/>
    <property type="evidence" value="ECO:0007669"/>
    <property type="project" value="InterPro"/>
</dbReference>
<feature type="compositionally biased region" description="Basic and acidic residues" evidence="2">
    <location>
        <begin position="628"/>
        <end position="641"/>
    </location>
</feature>
<dbReference type="Proteomes" id="UP000591131">
    <property type="component" value="Unassembled WGS sequence"/>
</dbReference>
<dbReference type="InterPro" id="IPR050951">
    <property type="entry name" value="Retrovirus_Pol_polyprotein"/>
</dbReference>
<feature type="region of interest" description="Disordered" evidence="2">
    <location>
        <begin position="416"/>
        <end position="461"/>
    </location>
</feature>
<feature type="region of interest" description="Disordered" evidence="2">
    <location>
        <begin position="326"/>
        <end position="388"/>
    </location>
</feature>
<dbReference type="Gene3D" id="4.10.60.10">
    <property type="entry name" value="Zinc finger, CCHC-type"/>
    <property type="match status" value="1"/>
</dbReference>
<dbReference type="InterPro" id="IPR036397">
    <property type="entry name" value="RNaseH_sf"/>
</dbReference>
<feature type="compositionally biased region" description="Low complexity" evidence="2">
    <location>
        <begin position="326"/>
        <end position="340"/>
    </location>
</feature>
<dbReference type="InterPro" id="IPR001878">
    <property type="entry name" value="Znf_CCHC"/>
</dbReference>
<dbReference type="GO" id="GO:0008270">
    <property type="term" value="F:zinc ion binding"/>
    <property type="evidence" value="ECO:0007669"/>
    <property type="project" value="UniProtKB-KW"/>
</dbReference>
<feature type="region of interest" description="Disordered" evidence="2">
    <location>
        <begin position="622"/>
        <end position="646"/>
    </location>
</feature>
<dbReference type="GO" id="GO:0015074">
    <property type="term" value="P:DNA integration"/>
    <property type="evidence" value="ECO:0007669"/>
    <property type="project" value="InterPro"/>
</dbReference>
<dbReference type="EMBL" id="JAAPAO010001065">
    <property type="protein sequence ID" value="KAF4651428.1"/>
    <property type="molecule type" value="Genomic_DNA"/>
</dbReference>
<dbReference type="PROSITE" id="PS50158">
    <property type="entry name" value="ZF_CCHC"/>
    <property type="match status" value="1"/>
</dbReference>
<evidence type="ECO:0000256" key="2">
    <source>
        <dbReference type="SAM" id="MobiDB-lite"/>
    </source>
</evidence>
<keyword evidence="6" id="KW-1185">Reference proteome</keyword>
<dbReference type="PANTHER" id="PTHR37984">
    <property type="entry name" value="PROTEIN CBG26694"/>
    <property type="match status" value="1"/>
</dbReference>
<dbReference type="Gene3D" id="1.10.340.70">
    <property type="match status" value="1"/>
</dbReference>
<keyword evidence="1" id="KW-0862">Zinc</keyword>
<feature type="compositionally biased region" description="Low complexity" evidence="2">
    <location>
        <begin position="420"/>
        <end position="444"/>
    </location>
</feature>
<evidence type="ECO:0000259" key="3">
    <source>
        <dbReference type="PROSITE" id="PS50158"/>
    </source>
</evidence>
<keyword evidence="1" id="KW-0479">Metal-binding</keyword>
<dbReference type="Pfam" id="PF17921">
    <property type="entry name" value="Integrase_H2C2"/>
    <property type="match status" value="1"/>
</dbReference>
<dbReference type="PROSITE" id="PS50994">
    <property type="entry name" value="INTEGRASE"/>
    <property type="match status" value="1"/>
</dbReference>
<dbReference type="SUPFAM" id="SSF56672">
    <property type="entry name" value="DNA/RNA polymerases"/>
    <property type="match status" value="1"/>
</dbReference>
<dbReference type="Pfam" id="PF00665">
    <property type="entry name" value="rve"/>
    <property type="match status" value="1"/>
</dbReference>
<evidence type="ECO:0000313" key="6">
    <source>
        <dbReference type="Proteomes" id="UP000591131"/>
    </source>
</evidence>
<dbReference type="PANTHER" id="PTHR37984:SF5">
    <property type="entry name" value="PROTEIN NYNRIN-LIKE"/>
    <property type="match status" value="1"/>
</dbReference>
<proteinExistence type="predicted"/>
<dbReference type="InterPro" id="IPR012337">
    <property type="entry name" value="RNaseH-like_sf"/>
</dbReference>
<accession>A0A7J6KW19</accession>
<reference evidence="5 6" key="1">
    <citation type="submission" date="2020-04" db="EMBL/GenBank/DDBJ databases">
        <title>Perkinsus chesapeaki whole genome sequence.</title>
        <authorList>
            <person name="Bogema D.R."/>
        </authorList>
    </citation>
    <scope>NUCLEOTIDE SEQUENCE [LARGE SCALE GENOMIC DNA]</scope>
    <source>
        <strain evidence="5">ATCC PRA-425</strain>
    </source>
</reference>
<protein>
    <submittedName>
        <fullName evidence="5">Uncharacterized protein</fullName>
    </submittedName>
</protein>
<comment type="caution">
    <text evidence="5">The sequence shown here is derived from an EMBL/GenBank/DDBJ whole genome shotgun (WGS) entry which is preliminary data.</text>
</comment>
<keyword evidence="1" id="KW-0863">Zinc-finger</keyword>
<feature type="non-terminal residue" evidence="5">
    <location>
        <position position="1939"/>
    </location>
</feature>
<gene>
    <name evidence="5" type="ORF">FOL47_000409</name>
</gene>
<evidence type="ECO:0000256" key="1">
    <source>
        <dbReference type="PROSITE-ProRule" id="PRU00047"/>
    </source>
</evidence>
<feature type="domain" description="Integrase catalytic" evidence="4">
    <location>
        <begin position="1598"/>
        <end position="1773"/>
    </location>
</feature>
<feature type="compositionally biased region" description="Polar residues" evidence="2">
    <location>
        <begin position="346"/>
        <end position="363"/>
    </location>
</feature>
<dbReference type="SUPFAM" id="SSF53098">
    <property type="entry name" value="Ribonuclease H-like"/>
    <property type="match status" value="1"/>
</dbReference>
<organism evidence="5 6">
    <name type="scientific">Perkinsus chesapeaki</name>
    <name type="common">Clam parasite</name>
    <name type="synonym">Perkinsus andrewsi</name>
    <dbReference type="NCBI Taxonomy" id="330153"/>
    <lineage>
        <taxon>Eukaryota</taxon>
        <taxon>Sar</taxon>
        <taxon>Alveolata</taxon>
        <taxon>Perkinsozoa</taxon>
        <taxon>Perkinsea</taxon>
        <taxon>Perkinsida</taxon>
        <taxon>Perkinsidae</taxon>
        <taxon>Perkinsus</taxon>
    </lineage>
</organism>
<dbReference type="InterPro" id="IPR041588">
    <property type="entry name" value="Integrase_H2C2"/>
</dbReference>
<dbReference type="OrthoDB" id="8067857at2759"/>
<dbReference type="InterPro" id="IPR001584">
    <property type="entry name" value="Integrase_cat-core"/>
</dbReference>
<name>A0A7J6KW19_PERCH</name>
<feature type="domain" description="CCHC-type" evidence="3">
    <location>
        <begin position="397"/>
        <end position="411"/>
    </location>
</feature>
<evidence type="ECO:0000259" key="4">
    <source>
        <dbReference type="PROSITE" id="PS50994"/>
    </source>
</evidence>
<evidence type="ECO:0000313" key="5">
    <source>
        <dbReference type="EMBL" id="KAF4651428.1"/>
    </source>
</evidence>
<dbReference type="Gene3D" id="3.30.420.10">
    <property type="entry name" value="Ribonuclease H-like superfamily/Ribonuclease H"/>
    <property type="match status" value="1"/>
</dbReference>